<evidence type="ECO:0000313" key="1">
    <source>
        <dbReference type="Proteomes" id="UP000095280"/>
    </source>
</evidence>
<keyword evidence="1" id="KW-1185">Reference proteome</keyword>
<dbReference type="AlphaFoldDB" id="A0A1I8JQ00"/>
<name>A0A1I8JQ00_9PLAT</name>
<accession>A0A1I8JQ00</accession>
<proteinExistence type="predicted"/>
<evidence type="ECO:0000313" key="2">
    <source>
        <dbReference type="WBParaSite" id="snap_masked-unitig_26357-processed-gene-0.0-mRNA-1"/>
    </source>
</evidence>
<dbReference type="WBParaSite" id="snap_masked-unitig_26357-processed-gene-0.0-mRNA-1">
    <property type="protein sequence ID" value="snap_masked-unitig_26357-processed-gene-0.0-mRNA-1"/>
    <property type="gene ID" value="snap_masked-unitig_26357-processed-gene-0.0"/>
</dbReference>
<organism evidence="1 2">
    <name type="scientific">Macrostomum lignano</name>
    <dbReference type="NCBI Taxonomy" id="282301"/>
    <lineage>
        <taxon>Eukaryota</taxon>
        <taxon>Metazoa</taxon>
        <taxon>Spiralia</taxon>
        <taxon>Lophotrochozoa</taxon>
        <taxon>Platyhelminthes</taxon>
        <taxon>Rhabditophora</taxon>
        <taxon>Macrostomorpha</taxon>
        <taxon>Macrostomida</taxon>
        <taxon>Macrostomidae</taxon>
        <taxon>Macrostomum</taxon>
    </lineage>
</organism>
<dbReference type="Proteomes" id="UP000095280">
    <property type="component" value="Unplaced"/>
</dbReference>
<sequence length="100" mass="11142">MLHLPTVWPKVSGICTPAPSRCCINSIPLTMNLLLAMNLPPGMGPMLKSILNRNLWAVLTNLCSVIRYSVSSIGAYNRALGLSLDISHRYHFFVWFELAL</sequence>
<protein>
    <submittedName>
        <fullName evidence="2">Secreted protein</fullName>
    </submittedName>
</protein>
<reference evidence="2" key="1">
    <citation type="submission" date="2016-11" db="UniProtKB">
        <authorList>
            <consortium name="WormBaseParasite"/>
        </authorList>
    </citation>
    <scope>IDENTIFICATION</scope>
</reference>